<dbReference type="GO" id="GO:0004106">
    <property type="term" value="F:chorismate mutase activity"/>
    <property type="evidence" value="ECO:0007669"/>
    <property type="project" value="UniProtKB-EC"/>
</dbReference>
<evidence type="ECO:0000256" key="12">
    <source>
        <dbReference type="ARBA" id="ARBA00023235"/>
    </source>
</evidence>
<evidence type="ECO:0000256" key="17">
    <source>
        <dbReference type="ARBA" id="ARBA00047848"/>
    </source>
</evidence>
<dbReference type="NCBIfam" id="TIGR01807">
    <property type="entry name" value="CM_P2"/>
    <property type="match status" value="1"/>
</dbReference>
<evidence type="ECO:0000256" key="5">
    <source>
        <dbReference type="ARBA" id="ARBA00004817"/>
    </source>
</evidence>
<dbReference type="Pfam" id="PF01842">
    <property type="entry name" value="ACT"/>
    <property type="match status" value="1"/>
</dbReference>
<evidence type="ECO:0000259" key="20">
    <source>
        <dbReference type="PROSITE" id="PS51171"/>
    </source>
</evidence>
<dbReference type="EC" id="4.2.1.51" evidence="6"/>
<feature type="coiled-coil region" evidence="18">
    <location>
        <begin position="4"/>
        <end position="31"/>
    </location>
</feature>
<dbReference type="PROSITE" id="PS51168">
    <property type="entry name" value="CHORISMATE_MUT_2"/>
    <property type="match status" value="1"/>
</dbReference>
<evidence type="ECO:0000256" key="4">
    <source>
        <dbReference type="ARBA" id="ARBA00004741"/>
    </source>
</evidence>
<evidence type="ECO:0000256" key="9">
    <source>
        <dbReference type="ARBA" id="ARBA00022605"/>
    </source>
</evidence>
<evidence type="ECO:0000256" key="14">
    <source>
        <dbReference type="ARBA" id="ARBA00023268"/>
    </source>
</evidence>
<evidence type="ECO:0000256" key="15">
    <source>
        <dbReference type="ARBA" id="ARBA00031175"/>
    </source>
</evidence>
<dbReference type="EMBL" id="UOGE01000004">
    <property type="protein sequence ID" value="VAX16236.1"/>
    <property type="molecule type" value="Genomic_DNA"/>
</dbReference>
<reference evidence="22" key="1">
    <citation type="submission" date="2018-06" db="EMBL/GenBank/DDBJ databases">
        <authorList>
            <person name="Zhirakovskaya E."/>
        </authorList>
    </citation>
    <scope>NUCLEOTIDE SEQUENCE</scope>
</reference>
<keyword evidence="9" id="KW-0028">Amino-acid biosynthesis</keyword>
<dbReference type="InterPro" id="IPR010957">
    <property type="entry name" value="G/b/e-P-prot_chorismate_mutase"/>
</dbReference>
<evidence type="ECO:0000256" key="2">
    <source>
        <dbReference type="ARBA" id="ARBA00002364"/>
    </source>
</evidence>
<dbReference type="SUPFAM" id="SSF53850">
    <property type="entry name" value="Periplasmic binding protein-like II"/>
    <property type="match status" value="1"/>
</dbReference>
<evidence type="ECO:0000259" key="19">
    <source>
        <dbReference type="PROSITE" id="PS51168"/>
    </source>
</evidence>
<feature type="domain" description="Chorismate mutase" evidence="19">
    <location>
        <begin position="1"/>
        <end position="88"/>
    </location>
</feature>
<dbReference type="Pfam" id="PF00800">
    <property type="entry name" value="PDT"/>
    <property type="match status" value="1"/>
</dbReference>
<dbReference type="InterPro" id="IPR036263">
    <property type="entry name" value="Chorismate_II_sf"/>
</dbReference>
<comment type="pathway">
    <text evidence="4">Amino-acid biosynthesis; L-phenylalanine biosynthesis; phenylpyruvate from prephenate: step 1/1.</text>
</comment>
<dbReference type="PANTHER" id="PTHR21022">
    <property type="entry name" value="PREPHENATE DEHYDRATASE P PROTEIN"/>
    <property type="match status" value="1"/>
</dbReference>
<comment type="function">
    <text evidence="2">Catalyzes the Claisen rearrangement of chorismate to prephenate and the decarboxylation/dehydration of prephenate to phenylpyruvate.</text>
</comment>
<dbReference type="PROSITE" id="PS51171">
    <property type="entry name" value="PREPHENATE_DEHYDR_3"/>
    <property type="match status" value="1"/>
</dbReference>
<dbReference type="PIRSF" id="PIRSF001500">
    <property type="entry name" value="Chor_mut_pdt_Ppr"/>
    <property type="match status" value="1"/>
</dbReference>
<dbReference type="Pfam" id="PF01817">
    <property type="entry name" value="CM_2"/>
    <property type="match status" value="1"/>
</dbReference>
<dbReference type="InterPro" id="IPR036979">
    <property type="entry name" value="CM_dom_sf"/>
</dbReference>
<evidence type="ECO:0000256" key="6">
    <source>
        <dbReference type="ARBA" id="ARBA00013147"/>
    </source>
</evidence>
<keyword evidence="8" id="KW-0963">Cytoplasm</keyword>
<dbReference type="InterPro" id="IPR002701">
    <property type="entry name" value="CM_II_prokaryot"/>
</dbReference>
<dbReference type="SMART" id="SM00830">
    <property type="entry name" value="CM_2"/>
    <property type="match status" value="1"/>
</dbReference>
<evidence type="ECO:0000256" key="10">
    <source>
        <dbReference type="ARBA" id="ARBA00023141"/>
    </source>
</evidence>
<evidence type="ECO:0000256" key="11">
    <source>
        <dbReference type="ARBA" id="ARBA00023222"/>
    </source>
</evidence>
<evidence type="ECO:0000256" key="18">
    <source>
        <dbReference type="SAM" id="Coils"/>
    </source>
</evidence>
<gene>
    <name evidence="22" type="ORF">MNBD_NITROSPINAE02-319</name>
</gene>
<comment type="catalytic activity">
    <reaction evidence="1">
        <text>chorismate = prephenate</text>
        <dbReference type="Rhea" id="RHEA:13897"/>
        <dbReference type="ChEBI" id="CHEBI:29748"/>
        <dbReference type="ChEBI" id="CHEBI:29934"/>
        <dbReference type="EC" id="5.4.99.5"/>
    </reaction>
</comment>
<evidence type="ECO:0000259" key="21">
    <source>
        <dbReference type="PROSITE" id="PS51671"/>
    </source>
</evidence>
<dbReference type="InterPro" id="IPR008242">
    <property type="entry name" value="Chor_mutase/pphenate_deHydtase"/>
</dbReference>
<keyword evidence="13 22" id="KW-0456">Lyase</keyword>
<sequence>MKELDGWREKIDKLDANLVKLLNKRAGYAQKIGKAKQATGSPVYLPSRENAIVKRVKKLGNGPLSPEALENIFREIFSATRSVELALSVASLGPAGSFSHLAALKYFGSSCSHIHVPGIDQVFAEVEKGNADYGIVPIENSIEGTVGQTQDLLIDSDLKIYAEAYFDIHINLLSKADRLGDIKTLYTFSVPLAQCRRWVAQNLPSVEITDTLSSSDAARRASEEPLSAAIGAAEAGDIYGLNSLAENIEEIKGNQTRFFIISRDEAPRSRNDKTSIMFTLDDQSGALYKIIRPFALAGINLSKIQSRPMRNSQWEYIFFVDFAGHIKDKKVKEAVKQLEKKAHSVKILGSYPDARA</sequence>
<evidence type="ECO:0000256" key="7">
    <source>
        <dbReference type="ARBA" id="ARBA00014401"/>
    </source>
</evidence>
<dbReference type="Gene3D" id="3.30.70.260">
    <property type="match status" value="1"/>
</dbReference>
<evidence type="ECO:0000256" key="16">
    <source>
        <dbReference type="ARBA" id="ARBA00031520"/>
    </source>
</evidence>
<dbReference type="AlphaFoldDB" id="A0A3B1BD81"/>
<dbReference type="Gene3D" id="1.20.59.10">
    <property type="entry name" value="Chorismate mutase"/>
    <property type="match status" value="1"/>
</dbReference>
<keyword evidence="12 22" id="KW-0413">Isomerase</keyword>
<evidence type="ECO:0000256" key="3">
    <source>
        <dbReference type="ARBA" id="ARBA00004496"/>
    </source>
</evidence>
<protein>
    <recommendedName>
        <fullName evidence="7">Bifunctional chorismate mutase/prephenate dehydratase</fullName>
        <ecNumber evidence="6">4.2.1.51</ecNumber>
    </recommendedName>
    <alternativeName>
        <fullName evidence="16">Chorismate mutase-prephenate dehydratase</fullName>
    </alternativeName>
    <alternativeName>
        <fullName evidence="15">p-protein</fullName>
    </alternativeName>
</protein>
<accession>A0A3B1BD81</accession>
<dbReference type="NCBIfam" id="NF008865">
    <property type="entry name" value="PRK11898.1"/>
    <property type="match status" value="1"/>
</dbReference>
<feature type="domain" description="ACT" evidence="21">
    <location>
        <begin position="275"/>
        <end position="352"/>
    </location>
</feature>
<organism evidence="22">
    <name type="scientific">hydrothermal vent metagenome</name>
    <dbReference type="NCBI Taxonomy" id="652676"/>
    <lineage>
        <taxon>unclassified sequences</taxon>
        <taxon>metagenomes</taxon>
        <taxon>ecological metagenomes</taxon>
    </lineage>
</organism>
<dbReference type="UniPathway" id="UPA00120">
    <property type="reaction ID" value="UER00203"/>
</dbReference>
<dbReference type="GO" id="GO:0009094">
    <property type="term" value="P:L-phenylalanine biosynthetic process"/>
    <property type="evidence" value="ECO:0007669"/>
    <property type="project" value="UniProtKB-UniPathway"/>
</dbReference>
<evidence type="ECO:0000256" key="13">
    <source>
        <dbReference type="ARBA" id="ARBA00023239"/>
    </source>
</evidence>
<dbReference type="PANTHER" id="PTHR21022:SF19">
    <property type="entry name" value="PREPHENATE DEHYDRATASE-RELATED"/>
    <property type="match status" value="1"/>
</dbReference>
<dbReference type="SUPFAM" id="SSF48600">
    <property type="entry name" value="Chorismate mutase II"/>
    <property type="match status" value="1"/>
</dbReference>
<comment type="catalytic activity">
    <reaction evidence="17">
        <text>prephenate + H(+) = 3-phenylpyruvate + CO2 + H2O</text>
        <dbReference type="Rhea" id="RHEA:21648"/>
        <dbReference type="ChEBI" id="CHEBI:15377"/>
        <dbReference type="ChEBI" id="CHEBI:15378"/>
        <dbReference type="ChEBI" id="CHEBI:16526"/>
        <dbReference type="ChEBI" id="CHEBI:18005"/>
        <dbReference type="ChEBI" id="CHEBI:29934"/>
        <dbReference type="EC" id="4.2.1.51"/>
    </reaction>
</comment>
<proteinExistence type="predicted"/>
<feature type="domain" description="Prephenate dehydratase" evidence="20">
    <location>
        <begin position="88"/>
        <end position="263"/>
    </location>
</feature>
<keyword evidence="14" id="KW-0511">Multifunctional enzyme</keyword>
<keyword evidence="18" id="KW-0175">Coiled coil</keyword>
<dbReference type="CDD" id="cd04905">
    <property type="entry name" value="ACT_CM-PDT"/>
    <property type="match status" value="1"/>
</dbReference>
<dbReference type="FunFam" id="3.30.70.260:FF:000012">
    <property type="entry name" value="Prephenate dehydratase"/>
    <property type="match status" value="1"/>
</dbReference>
<dbReference type="InterPro" id="IPR001086">
    <property type="entry name" value="Preph_deHydtase"/>
</dbReference>
<comment type="pathway">
    <text evidence="5">Metabolic intermediate biosynthesis; prephenate biosynthesis; prephenate from chorismate: step 1/1.</text>
</comment>
<dbReference type="GO" id="GO:0004664">
    <property type="term" value="F:prephenate dehydratase activity"/>
    <property type="evidence" value="ECO:0007669"/>
    <property type="project" value="UniProtKB-EC"/>
</dbReference>
<dbReference type="InterPro" id="IPR045865">
    <property type="entry name" value="ACT-like_dom_sf"/>
</dbReference>
<keyword evidence="10" id="KW-0057">Aromatic amino acid biosynthesis</keyword>
<dbReference type="GO" id="GO:0005737">
    <property type="term" value="C:cytoplasm"/>
    <property type="evidence" value="ECO:0007669"/>
    <property type="project" value="UniProtKB-SubCell"/>
</dbReference>
<dbReference type="Gene3D" id="3.40.190.10">
    <property type="entry name" value="Periplasmic binding protein-like II"/>
    <property type="match status" value="2"/>
</dbReference>
<evidence type="ECO:0000256" key="8">
    <source>
        <dbReference type="ARBA" id="ARBA00022490"/>
    </source>
</evidence>
<dbReference type="InterPro" id="IPR002912">
    <property type="entry name" value="ACT_dom"/>
</dbReference>
<comment type="subcellular location">
    <subcellularLocation>
        <location evidence="3">Cytoplasm</location>
    </subcellularLocation>
</comment>
<name>A0A3B1BD81_9ZZZZ</name>
<dbReference type="GO" id="GO:0046417">
    <property type="term" value="P:chorismate metabolic process"/>
    <property type="evidence" value="ECO:0007669"/>
    <property type="project" value="InterPro"/>
</dbReference>
<dbReference type="UniPathway" id="UPA00121">
    <property type="reaction ID" value="UER00345"/>
</dbReference>
<evidence type="ECO:0000256" key="1">
    <source>
        <dbReference type="ARBA" id="ARBA00000824"/>
    </source>
</evidence>
<evidence type="ECO:0000313" key="22">
    <source>
        <dbReference type="EMBL" id="VAX16236.1"/>
    </source>
</evidence>
<keyword evidence="11" id="KW-0584">Phenylalanine biosynthesis</keyword>
<dbReference type="CDD" id="cd13630">
    <property type="entry name" value="PBP2_PDT_1"/>
    <property type="match status" value="1"/>
</dbReference>
<dbReference type="SUPFAM" id="SSF55021">
    <property type="entry name" value="ACT-like"/>
    <property type="match status" value="1"/>
</dbReference>
<dbReference type="PROSITE" id="PS51671">
    <property type="entry name" value="ACT"/>
    <property type="match status" value="1"/>
</dbReference>